<dbReference type="GO" id="GO:0003677">
    <property type="term" value="F:DNA binding"/>
    <property type="evidence" value="ECO:0007669"/>
    <property type="project" value="UniProtKB-KW"/>
</dbReference>
<dbReference type="InterPro" id="IPR014284">
    <property type="entry name" value="RNA_pol_sigma-70_dom"/>
</dbReference>
<dbReference type="KEGG" id="tsin:OXH18_08135"/>
<dbReference type="PANTHER" id="PTHR30385:SF7">
    <property type="entry name" value="RNA POLYMERASE SIGMA FACTOR FLIA"/>
    <property type="match status" value="1"/>
</dbReference>
<protein>
    <submittedName>
        <fullName evidence="6">Sigma-70 family RNA polymerase sigma factor</fullName>
    </submittedName>
</protein>
<evidence type="ECO:0000256" key="1">
    <source>
        <dbReference type="ARBA" id="ARBA00023015"/>
    </source>
</evidence>
<dbReference type="RefSeq" id="WP_268612010.1">
    <property type="nucleotide sequence ID" value="NZ_CP113797.1"/>
</dbReference>
<evidence type="ECO:0000313" key="7">
    <source>
        <dbReference type="Proteomes" id="UP001163152"/>
    </source>
</evidence>
<gene>
    <name evidence="6" type="ORF">OXH18_08135</name>
</gene>
<dbReference type="InterPro" id="IPR013324">
    <property type="entry name" value="RNA_pol_sigma_r3/r4-like"/>
</dbReference>
<dbReference type="GO" id="GO:0016987">
    <property type="term" value="F:sigma factor activity"/>
    <property type="evidence" value="ECO:0007669"/>
    <property type="project" value="UniProtKB-KW"/>
</dbReference>
<evidence type="ECO:0000259" key="5">
    <source>
        <dbReference type="Pfam" id="PF04545"/>
    </source>
</evidence>
<dbReference type="InterPro" id="IPR007630">
    <property type="entry name" value="RNA_pol_sigma70_r4"/>
</dbReference>
<dbReference type="EMBL" id="CP113797">
    <property type="protein sequence ID" value="WAL61941.1"/>
    <property type="molecule type" value="Genomic_DNA"/>
</dbReference>
<proteinExistence type="predicted"/>
<organism evidence="6 7">
    <name type="scientific">Thermocoleostomius sinensis A174</name>
    <dbReference type="NCBI Taxonomy" id="2016057"/>
    <lineage>
        <taxon>Bacteria</taxon>
        <taxon>Bacillati</taxon>
        <taxon>Cyanobacteriota</taxon>
        <taxon>Cyanophyceae</taxon>
        <taxon>Oculatellales</taxon>
        <taxon>Oculatellaceae</taxon>
        <taxon>Thermocoleostomius</taxon>
    </lineage>
</organism>
<dbReference type="InterPro" id="IPR036388">
    <property type="entry name" value="WH-like_DNA-bd_sf"/>
</dbReference>
<dbReference type="Pfam" id="PF04545">
    <property type="entry name" value="Sigma70_r4"/>
    <property type="match status" value="1"/>
</dbReference>
<keyword evidence="1" id="KW-0805">Transcription regulation</keyword>
<name>A0A9E8ZFM4_9CYAN</name>
<dbReference type="Gene3D" id="1.10.10.10">
    <property type="entry name" value="Winged helix-like DNA-binding domain superfamily/Winged helix DNA-binding domain"/>
    <property type="match status" value="1"/>
</dbReference>
<dbReference type="GO" id="GO:0006352">
    <property type="term" value="P:DNA-templated transcription initiation"/>
    <property type="evidence" value="ECO:0007669"/>
    <property type="project" value="InterPro"/>
</dbReference>
<keyword evidence="4" id="KW-0804">Transcription</keyword>
<evidence type="ECO:0000313" key="6">
    <source>
        <dbReference type="EMBL" id="WAL61941.1"/>
    </source>
</evidence>
<evidence type="ECO:0000256" key="4">
    <source>
        <dbReference type="ARBA" id="ARBA00023163"/>
    </source>
</evidence>
<feature type="domain" description="RNA polymerase sigma-70 region 4" evidence="5">
    <location>
        <begin position="326"/>
        <end position="374"/>
    </location>
</feature>
<keyword evidence="7" id="KW-1185">Reference proteome</keyword>
<dbReference type="NCBIfam" id="TIGR02937">
    <property type="entry name" value="sigma70-ECF"/>
    <property type="match status" value="1"/>
</dbReference>
<dbReference type="InterPro" id="IPR013325">
    <property type="entry name" value="RNA_pol_sigma_r2"/>
</dbReference>
<dbReference type="SUPFAM" id="SSF88659">
    <property type="entry name" value="Sigma3 and sigma4 domains of RNA polymerase sigma factors"/>
    <property type="match status" value="1"/>
</dbReference>
<dbReference type="Proteomes" id="UP001163152">
    <property type="component" value="Chromosome"/>
</dbReference>
<dbReference type="AlphaFoldDB" id="A0A9E8ZFM4"/>
<accession>A0A9E8ZFM4</accession>
<dbReference type="PANTHER" id="PTHR30385">
    <property type="entry name" value="SIGMA FACTOR F FLAGELLAR"/>
    <property type="match status" value="1"/>
</dbReference>
<evidence type="ECO:0000256" key="3">
    <source>
        <dbReference type="ARBA" id="ARBA00023125"/>
    </source>
</evidence>
<sequence>MSLPFKLVLQLNVAVSTSHCGMRPRQGLVELFSTFLAFDADRVQGWVADARLRRRMERCLTESASPPTSDAFWGVYWHKAWQTQTDRLARDHLAAYVQEVCYWVAHKATAYLERSPDTISDCFQTTIAQLDKVLQGFDAKRHFSFKSYANLKFNSLLKDTLRQRRVVDICTPWALLLKLSKRRLVEALQTAGVSADTTQRYVLAWDCFKALYAPAAPATSTRKLSKPNRTTWDAITTLYHQRAAQLTDRSRVSPDTLEQWLMTCATAARQYLYPTWVSMNAPKPRQEDSEFLDALGQLDTDTTLAGLEAQETRLQADQVSQVLQVAIDQLEPSAQTLLHLYYVQGLTQQQIAQQLGVQQYTICRQISRIKRSLQRRLLEWSQETLHNSANLDVLESVSTALDEWLSVHLASSLG</sequence>
<evidence type="ECO:0000256" key="2">
    <source>
        <dbReference type="ARBA" id="ARBA00023082"/>
    </source>
</evidence>
<reference evidence="6" key="1">
    <citation type="submission" date="2022-12" db="EMBL/GenBank/DDBJ databases">
        <title>Polyphasic identification of a Novel Hot-Spring Cyanobacterium Ocullathermofonsia sinensis gen nov. sp. nov. and Genomic Insights on its Adaptations to the Thermal Habitat.</title>
        <authorList>
            <person name="Daroch M."/>
            <person name="Tang J."/>
            <person name="Jiang Y."/>
        </authorList>
    </citation>
    <scope>NUCLEOTIDE SEQUENCE</scope>
    <source>
        <strain evidence="6">PKUAC-SCTA174</strain>
    </source>
</reference>
<keyword evidence="2" id="KW-0731">Sigma factor</keyword>
<keyword evidence="3" id="KW-0238">DNA-binding</keyword>
<dbReference type="SUPFAM" id="SSF88946">
    <property type="entry name" value="Sigma2 domain of RNA polymerase sigma factors"/>
    <property type="match status" value="1"/>
</dbReference>